<dbReference type="InterPro" id="IPR036986">
    <property type="entry name" value="S4_RNA-bd_sf"/>
</dbReference>
<dbReference type="InterPro" id="IPR002942">
    <property type="entry name" value="S4_RNA-bd"/>
</dbReference>
<keyword evidence="1" id="KW-0694">RNA-binding</keyword>
<name>A0AA52HBE4_9PROT</name>
<dbReference type="KEGG" id="tmk:QGN29_04735"/>
<evidence type="ECO:0000256" key="1">
    <source>
        <dbReference type="PROSITE-ProRule" id="PRU00182"/>
    </source>
</evidence>
<gene>
    <name evidence="4" type="ORF">QGN29_04735</name>
</gene>
<feature type="domain" description="RNA-binding S4" evidence="3">
    <location>
        <begin position="8"/>
        <end position="66"/>
    </location>
</feature>
<dbReference type="CDD" id="cd00165">
    <property type="entry name" value="S4"/>
    <property type="match status" value="1"/>
</dbReference>
<dbReference type="PROSITE" id="PS50889">
    <property type="entry name" value="S4"/>
    <property type="match status" value="1"/>
</dbReference>
<evidence type="ECO:0000259" key="3">
    <source>
        <dbReference type="SMART" id="SM00363"/>
    </source>
</evidence>
<feature type="region of interest" description="Disordered" evidence="2">
    <location>
        <begin position="82"/>
        <end position="130"/>
    </location>
</feature>
<reference evidence="4" key="1">
    <citation type="submission" date="2023-04" db="EMBL/GenBank/DDBJ databases">
        <title>Complete genome sequence of Temperatibacter marinus.</title>
        <authorList>
            <person name="Rong J.-C."/>
            <person name="Yi M.-L."/>
            <person name="Zhao Q."/>
        </authorList>
    </citation>
    <scope>NUCLEOTIDE SEQUENCE</scope>
    <source>
        <strain evidence="4">NBRC 110045</strain>
    </source>
</reference>
<dbReference type="Proteomes" id="UP001268683">
    <property type="component" value="Chromosome"/>
</dbReference>
<evidence type="ECO:0000313" key="5">
    <source>
        <dbReference type="Proteomes" id="UP001268683"/>
    </source>
</evidence>
<dbReference type="Pfam" id="PF01479">
    <property type="entry name" value="S4"/>
    <property type="match status" value="1"/>
</dbReference>
<dbReference type="EMBL" id="CP123872">
    <property type="protein sequence ID" value="WND03680.1"/>
    <property type="molecule type" value="Genomic_DNA"/>
</dbReference>
<dbReference type="GO" id="GO:0003723">
    <property type="term" value="F:RNA binding"/>
    <property type="evidence" value="ECO:0007669"/>
    <property type="project" value="UniProtKB-KW"/>
</dbReference>
<dbReference type="SMART" id="SM00363">
    <property type="entry name" value="S4"/>
    <property type="match status" value="1"/>
</dbReference>
<evidence type="ECO:0000313" key="4">
    <source>
        <dbReference type="EMBL" id="WND03680.1"/>
    </source>
</evidence>
<proteinExistence type="predicted"/>
<accession>A0AA52HBE4</accession>
<dbReference type="RefSeq" id="WP_310799533.1">
    <property type="nucleotide sequence ID" value="NZ_CP123872.1"/>
</dbReference>
<keyword evidence="5" id="KW-1185">Reference proteome</keyword>
<dbReference type="SUPFAM" id="SSF55174">
    <property type="entry name" value="Alpha-L RNA-binding motif"/>
    <property type="match status" value="1"/>
</dbReference>
<sequence length="130" mass="14885">MTEAGMKERVDIWLWHARFFKTRSIATKLVKAKKVRVNGTVISKPSSSISVGDVLTFVKEGDVRIIEIKALSTHRGPYSEAKELYEDLSPDPVPKHANKDRRYNPAREQGMGRPTKKDRRAYEKLTESQE</sequence>
<organism evidence="4 5">
    <name type="scientific">Temperatibacter marinus</name>
    <dbReference type="NCBI Taxonomy" id="1456591"/>
    <lineage>
        <taxon>Bacteria</taxon>
        <taxon>Pseudomonadati</taxon>
        <taxon>Pseudomonadota</taxon>
        <taxon>Alphaproteobacteria</taxon>
        <taxon>Kordiimonadales</taxon>
        <taxon>Temperatibacteraceae</taxon>
        <taxon>Temperatibacter</taxon>
    </lineage>
</organism>
<feature type="compositionally biased region" description="Basic and acidic residues" evidence="2">
    <location>
        <begin position="120"/>
        <end position="130"/>
    </location>
</feature>
<protein>
    <submittedName>
        <fullName evidence="4">RNA-binding S4 domain-containing protein</fullName>
    </submittedName>
</protein>
<evidence type="ECO:0000256" key="2">
    <source>
        <dbReference type="SAM" id="MobiDB-lite"/>
    </source>
</evidence>
<dbReference type="Gene3D" id="3.10.290.10">
    <property type="entry name" value="RNA-binding S4 domain"/>
    <property type="match status" value="1"/>
</dbReference>
<dbReference type="AlphaFoldDB" id="A0AA52HBE4"/>